<dbReference type="Gene3D" id="3.30.470.20">
    <property type="entry name" value="ATP-grasp fold, B domain"/>
    <property type="match status" value="1"/>
</dbReference>
<dbReference type="Ensembl" id="ENSSANT00000036888.1">
    <property type="protein sequence ID" value="ENSSANP00000034634.1"/>
    <property type="gene ID" value="ENSSANG00000017747.1"/>
</dbReference>
<dbReference type="Gene3D" id="3.30.1490.20">
    <property type="entry name" value="ATP-grasp fold, A domain"/>
    <property type="match status" value="1"/>
</dbReference>
<dbReference type="Proteomes" id="UP000472260">
    <property type="component" value="Unassembled WGS sequence"/>
</dbReference>
<keyword evidence="2" id="KW-1185">Reference proteome</keyword>
<name>A0A671MMJ6_9TELE</name>
<sequence>IPCSIIFGRVLGGTSGLFGNHGNQPSPMLSVQQQRNLSLHEYMSIGLLKEAGISVPAGLVASTPDEAYAVANLNIDLHHLWRMQHLHRPMMDRQCC</sequence>
<evidence type="ECO:0000313" key="1">
    <source>
        <dbReference type="Ensembl" id="ENSSANP00000034634.1"/>
    </source>
</evidence>
<evidence type="ECO:0000313" key="2">
    <source>
        <dbReference type="Proteomes" id="UP000472260"/>
    </source>
</evidence>
<protein>
    <submittedName>
        <fullName evidence="1">Uncharacterized protein</fullName>
    </submittedName>
</protein>
<accession>A0A671MMJ6</accession>
<proteinExistence type="predicted"/>
<organism evidence="1 2">
    <name type="scientific">Sinocyclocheilus anshuiensis</name>
    <dbReference type="NCBI Taxonomy" id="1608454"/>
    <lineage>
        <taxon>Eukaryota</taxon>
        <taxon>Metazoa</taxon>
        <taxon>Chordata</taxon>
        <taxon>Craniata</taxon>
        <taxon>Vertebrata</taxon>
        <taxon>Euteleostomi</taxon>
        <taxon>Actinopterygii</taxon>
        <taxon>Neopterygii</taxon>
        <taxon>Teleostei</taxon>
        <taxon>Ostariophysi</taxon>
        <taxon>Cypriniformes</taxon>
        <taxon>Cyprinidae</taxon>
        <taxon>Cyprininae</taxon>
        <taxon>Sinocyclocheilus</taxon>
    </lineage>
</organism>
<dbReference type="InterPro" id="IPR013815">
    <property type="entry name" value="ATP_grasp_subdomain_1"/>
</dbReference>
<dbReference type="GO" id="GO:0005524">
    <property type="term" value="F:ATP binding"/>
    <property type="evidence" value="ECO:0007669"/>
    <property type="project" value="InterPro"/>
</dbReference>
<reference evidence="1" key="2">
    <citation type="submission" date="2025-09" db="UniProtKB">
        <authorList>
            <consortium name="Ensembl"/>
        </authorList>
    </citation>
    <scope>IDENTIFICATION</scope>
</reference>
<dbReference type="AlphaFoldDB" id="A0A671MMJ6"/>
<reference evidence="1" key="1">
    <citation type="submission" date="2025-08" db="UniProtKB">
        <authorList>
            <consortium name="Ensembl"/>
        </authorList>
    </citation>
    <scope>IDENTIFICATION</scope>
</reference>
<dbReference type="SUPFAM" id="SSF56059">
    <property type="entry name" value="Glutathione synthetase ATP-binding domain-like"/>
    <property type="match status" value="1"/>
</dbReference>